<gene>
    <name evidence="1" type="ORF">F2P81_012007</name>
</gene>
<dbReference type="AlphaFoldDB" id="A0A6A4SVH5"/>
<reference evidence="1 2" key="1">
    <citation type="submission" date="2019-06" db="EMBL/GenBank/DDBJ databases">
        <title>Draft genomes of female and male turbot (Scophthalmus maximus).</title>
        <authorList>
            <person name="Xu H."/>
            <person name="Xu X.-W."/>
            <person name="Shao C."/>
            <person name="Chen S."/>
        </authorList>
    </citation>
    <scope>NUCLEOTIDE SEQUENCE [LARGE SCALE GENOMIC DNA]</scope>
    <source>
        <strain evidence="1">Ysfricsl-2016a</strain>
        <tissue evidence="1">Blood</tissue>
    </source>
</reference>
<organism evidence="1 2">
    <name type="scientific">Scophthalmus maximus</name>
    <name type="common">Turbot</name>
    <name type="synonym">Psetta maxima</name>
    <dbReference type="NCBI Taxonomy" id="52904"/>
    <lineage>
        <taxon>Eukaryota</taxon>
        <taxon>Metazoa</taxon>
        <taxon>Chordata</taxon>
        <taxon>Craniata</taxon>
        <taxon>Vertebrata</taxon>
        <taxon>Euteleostomi</taxon>
        <taxon>Actinopterygii</taxon>
        <taxon>Neopterygii</taxon>
        <taxon>Teleostei</taxon>
        <taxon>Neoteleostei</taxon>
        <taxon>Acanthomorphata</taxon>
        <taxon>Carangaria</taxon>
        <taxon>Pleuronectiformes</taxon>
        <taxon>Pleuronectoidei</taxon>
        <taxon>Scophthalmidae</taxon>
        <taxon>Scophthalmus</taxon>
    </lineage>
</organism>
<protein>
    <submittedName>
        <fullName evidence="1">Uncharacterized protein</fullName>
    </submittedName>
</protein>
<dbReference type="EMBL" id="VEVO01000010">
    <property type="protein sequence ID" value="KAF0036695.1"/>
    <property type="molecule type" value="Genomic_DNA"/>
</dbReference>
<sequence>MNALDSIYHFNVEPKEPTLIDDSVYRMAAEEFEYLWNPPISKRGTVTVNEPLSYQMNTSHRTTISISHEKDISKSPFGLNRLPELYRNVTDLMRKVTFFESTAALFFDDQLHGAKDNQTRNEFNYFSDEIPIASPEFT</sequence>
<accession>A0A6A4SVH5</accession>
<evidence type="ECO:0000313" key="2">
    <source>
        <dbReference type="Proteomes" id="UP000438429"/>
    </source>
</evidence>
<comment type="caution">
    <text evidence="1">The sequence shown here is derived from an EMBL/GenBank/DDBJ whole genome shotgun (WGS) entry which is preliminary data.</text>
</comment>
<dbReference type="Proteomes" id="UP000438429">
    <property type="component" value="Unassembled WGS sequence"/>
</dbReference>
<proteinExistence type="predicted"/>
<name>A0A6A4SVH5_SCOMX</name>
<evidence type="ECO:0000313" key="1">
    <source>
        <dbReference type="EMBL" id="KAF0036695.1"/>
    </source>
</evidence>